<evidence type="ECO:0000313" key="1">
    <source>
        <dbReference type="EMBL" id="BAL55950.1"/>
    </source>
</evidence>
<sequence length="309" mass="36473">MKVAPLLLLVYKRLDTLQEVWKVLEQVKPPTLFVSGDGPKPDPTEKAQVQAVRSFIQQNLSWRCDAYFNFYPENQGLYYGVSGGISWFFEAVEEGIILEDDTLPHPDFFLYATQLLERYREEPRVGSISGDQLLPGWSFSAGYDFIRIPLIWGWATWRRVWQRYDRDMKLWPQAQAENFPFTALSGNPRLARHLRDRFAHVYRHKSTWDYQLTFSLLREGLLTVVPARNLVRNIGIRHSLGHNTRRQRPWQKLPLEGWQDTDPPPALAPNLPYERALTYYMIFPPLWVKAWYRMGGDYPYLYCPFLRRV</sequence>
<gene>
    <name evidence="1" type="ORF">HGMM_F32H02C23</name>
</gene>
<name>H5SIG4_9BACT</name>
<protein>
    <submittedName>
        <fullName evidence="1">Hypothetical conserved protein</fullName>
    </submittedName>
</protein>
<dbReference type="SUPFAM" id="SSF53448">
    <property type="entry name" value="Nucleotide-diphospho-sugar transferases"/>
    <property type="match status" value="1"/>
</dbReference>
<reference evidence="1" key="1">
    <citation type="journal article" date="2005" name="Environ. Microbiol.">
        <title>Genetic and functional properties of uncultivated thermophilic crenarchaeotes from a subsurface gold mine as revealed by analysis of genome fragments.</title>
        <authorList>
            <person name="Nunoura T."/>
            <person name="Hirayama H."/>
            <person name="Takami H."/>
            <person name="Oida H."/>
            <person name="Nishi S."/>
            <person name="Shimamura S."/>
            <person name="Suzuki Y."/>
            <person name="Inagaki F."/>
            <person name="Takai K."/>
            <person name="Nealson K.H."/>
            <person name="Horikoshi K."/>
        </authorList>
    </citation>
    <scope>NUCLEOTIDE SEQUENCE</scope>
</reference>
<organism evidence="1">
    <name type="scientific">uncultured Bacteroidota bacterium</name>
    <dbReference type="NCBI Taxonomy" id="152509"/>
    <lineage>
        <taxon>Bacteria</taxon>
        <taxon>Pseudomonadati</taxon>
        <taxon>Bacteroidota</taxon>
        <taxon>environmental samples</taxon>
    </lineage>
</organism>
<dbReference type="AlphaFoldDB" id="H5SIG4"/>
<dbReference type="EMBL" id="AP011733">
    <property type="protein sequence ID" value="BAL55950.1"/>
    <property type="molecule type" value="Genomic_DNA"/>
</dbReference>
<dbReference type="Gene3D" id="3.90.550.10">
    <property type="entry name" value="Spore Coat Polysaccharide Biosynthesis Protein SpsA, Chain A"/>
    <property type="match status" value="1"/>
</dbReference>
<reference evidence="1" key="2">
    <citation type="journal article" date="2012" name="PLoS ONE">
        <title>A Deeply Branching Thermophilic Bacterium with an Ancient Acetyl-CoA Pathway Dominates a Subsurface Ecosystem.</title>
        <authorList>
            <person name="Takami H."/>
            <person name="Noguchi H."/>
            <person name="Takaki Y."/>
            <person name="Uchiyama I."/>
            <person name="Toyoda A."/>
            <person name="Nishi S."/>
            <person name="Chee G.-J."/>
            <person name="Arai W."/>
            <person name="Nunoura T."/>
            <person name="Itoh T."/>
            <person name="Hattori M."/>
            <person name="Takai K."/>
        </authorList>
    </citation>
    <scope>NUCLEOTIDE SEQUENCE</scope>
</reference>
<accession>H5SIG4</accession>
<dbReference type="InterPro" id="IPR029044">
    <property type="entry name" value="Nucleotide-diphossugar_trans"/>
</dbReference>
<proteinExistence type="predicted"/>